<feature type="transmembrane region" description="Helical" evidence="4">
    <location>
        <begin position="366"/>
        <end position="384"/>
    </location>
</feature>
<feature type="domain" description="Major facilitator superfamily (MFS) profile" evidence="5">
    <location>
        <begin position="211"/>
        <end position="393"/>
    </location>
</feature>
<organism evidence="6 7">
    <name type="scientific">Stutzerimonas stutzeri KOS6</name>
    <dbReference type="NCBI Taxonomy" id="1218352"/>
    <lineage>
        <taxon>Bacteria</taxon>
        <taxon>Pseudomonadati</taxon>
        <taxon>Pseudomonadota</taxon>
        <taxon>Gammaproteobacteria</taxon>
        <taxon>Pseudomonadales</taxon>
        <taxon>Pseudomonadaceae</taxon>
        <taxon>Stutzerimonas</taxon>
    </lineage>
</organism>
<feature type="transmembrane region" description="Helical" evidence="4">
    <location>
        <begin position="99"/>
        <end position="119"/>
    </location>
</feature>
<dbReference type="RefSeq" id="WP_024161773.1">
    <property type="nucleotide sequence ID" value="NZ_KK020676.1"/>
</dbReference>
<evidence type="ECO:0000256" key="1">
    <source>
        <dbReference type="ARBA" id="ARBA00022692"/>
    </source>
</evidence>
<evidence type="ECO:0000256" key="2">
    <source>
        <dbReference type="ARBA" id="ARBA00022989"/>
    </source>
</evidence>
<evidence type="ECO:0000256" key="3">
    <source>
        <dbReference type="ARBA" id="ARBA00023136"/>
    </source>
</evidence>
<accession>A0A061JJ70</accession>
<keyword evidence="1 4" id="KW-0812">Transmembrane</keyword>
<feature type="transmembrane region" description="Helical" evidence="4">
    <location>
        <begin position="207"/>
        <end position="231"/>
    </location>
</feature>
<feature type="transmembrane region" description="Helical" evidence="4">
    <location>
        <begin position="75"/>
        <end position="93"/>
    </location>
</feature>
<dbReference type="Pfam" id="PF07690">
    <property type="entry name" value="MFS_1"/>
    <property type="match status" value="1"/>
</dbReference>
<dbReference type="PROSITE" id="PS50850">
    <property type="entry name" value="MFS"/>
    <property type="match status" value="1"/>
</dbReference>
<evidence type="ECO:0000313" key="6">
    <source>
        <dbReference type="EMBL" id="EWC39026.1"/>
    </source>
</evidence>
<dbReference type="SUPFAM" id="SSF103473">
    <property type="entry name" value="MFS general substrate transporter"/>
    <property type="match status" value="1"/>
</dbReference>
<feature type="transmembrane region" description="Helical" evidence="4">
    <location>
        <begin position="41"/>
        <end position="63"/>
    </location>
</feature>
<dbReference type="HOGENOM" id="CLU_047644_2_0_6"/>
<feature type="transmembrane region" description="Helical" evidence="4">
    <location>
        <begin position="165"/>
        <end position="186"/>
    </location>
</feature>
<feature type="transmembrane region" description="Helical" evidence="4">
    <location>
        <begin position="12"/>
        <end position="35"/>
    </location>
</feature>
<keyword evidence="3 4" id="KW-0472">Membrane</keyword>
<dbReference type="AlphaFoldDB" id="A0A061JJ70"/>
<proteinExistence type="predicted"/>
<dbReference type="Proteomes" id="UP000026923">
    <property type="component" value="Unassembled WGS sequence"/>
</dbReference>
<dbReference type="PANTHER" id="PTHR23534:SF1">
    <property type="entry name" value="MAJOR FACILITATOR SUPERFAMILY PROTEIN"/>
    <property type="match status" value="1"/>
</dbReference>
<dbReference type="eggNOG" id="COG2814">
    <property type="taxonomic scope" value="Bacteria"/>
</dbReference>
<feature type="transmembrane region" description="Helical" evidence="4">
    <location>
        <begin position="251"/>
        <end position="270"/>
    </location>
</feature>
<evidence type="ECO:0000313" key="7">
    <source>
        <dbReference type="Proteomes" id="UP000026923"/>
    </source>
</evidence>
<comment type="caution">
    <text evidence="6">The sequence shown here is derived from an EMBL/GenBank/DDBJ whole genome shotgun (WGS) entry which is preliminary data.</text>
</comment>
<keyword evidence="2 4" id="KW-1133">Transmembrane helix</keyword>
<dbReference type="GO" id="GO:0022857">
    <property type="term" value="F:transmembrane transporter activity"/>
    <property type="evidence" value="ECO:0007669"/>
    <property type="project" value="InterPro"/>
</dbReference>
<feature type="transmembrane region" description="Helical" evidence="4">
    <location>
        <begin position="277"/>
        <end position="296"/>
    </location>
</feature>
<dbReference type="OrthoDB" id="8558006at2"/>
<evidence type="ECO:0000256" key="4">
    <source>
        <dbReference type="SAM" id="Phobius"/>
    </source>
</evidence>
<dbReference type="EMBL" id="AMCZ02000059">
    <property type="protein sequence ID" value="EWC39026.1"/>
    <property type="molecule type" value="Genomic_DNA"/>
</dbReference>
<name>A0A061JJ70_STUST</name>
<dbReference type="Gene3D" id="1.20.1250.20">
    <property type="entry name" value="MFS general substrate transporter like domains"/>
    <property type="match status" value="1"/>
</dbReference>
<feature type="transmembrane region" description="Helical" evidence="4">
    <location>
        <begin position="131"/>
        <end position="153"/>
    </location>
</feature>
<dbReference type="PANTHER" id="PTHR23534">
    <property type="entry name" value="MFS PERMEASE"/>
    <property type="match status" value="1"/>
</dbReference>
<dbReference type="InterPro" id="IPR036259">
    <property type="entry name" value="MFS_trans_sf"/>
</dbReference>
<dbReference type="InterPro" id="IPR011701">
    <property type="entry name" value="MFS"/>
</dbReference>
<evidence type="ECO:0000259" key="5">
    <source>
        <dbReference type="PROSITE" id="PS50850"/>
    </source>
</evidence>
<dbReference type="InterPro" id="IPR020846">
    <property type="entry name" value="MFS_dom"/>
</dbReference>
<sequence length="393" mass="40492">MHLLLSNPQVLRLFIAQALFWSCSMTGIIFTSIVGLRLAPAASLATLPLALLMLGGLLALQPLAGLMQRRGRRAGFLSGALAGMFGGLISASSLWLDSFVLLCLGALPIGAYQASAMYYRFAAIEAVSEAFRGRATACVIGGGVLAALVAPTLGNLARDLAGVPFTGTYLLIASLAALGCMVLAGLPRNHGIPAAPAAPAPMAWAELLARPAIRAAVLTTAVGHGLMILVMNATPLAMHGEGLDLRASGLVIQWHMLGMFLPAFIAGPLVDRWGSRLVACGGAGLLIASALVALLGVSHWHFMLSSCLLGIGWNLMLVAGTTQLGQGHVANERARAQGLMELSNGSVAAAMSFASGALIAHAGWAAVNIGLLPMVALVVLVQVAQGYRQRQTA</sequence>
<gene>
    <name evidence="6" type="ORF">B597_022300</name>
</gene>
<protein>
    <submittedName>
        <fullName evidence="6">MFS transporter</fullName>
    </submittedName>
</protein>
<reference evidence="6 7" key="1">
    <citation type="journal article" date="2013" name="Genome Announc.">
        <title>Draft Genome of the Nitrogen-Fixing Bacterium Pseudomonas stutzeri Strain KOS6 Isolated from Industrial Hydrocarbon Sludge.</title>
        <authorList>
            <person name="Grigoryeva T.V."/>
            <person name="Laikov A.V."/>
            <person name="Naumova R.P."/>
            <person name="Manolov A.I."/>
            <person name="Larin A.K."/>
            <person name="Karpova I.Y."/>
            <person name="Semashko T.A."/>
            <person name="Alexeev D.G."/>
            <person name="Kostryukova E.S."/>
            <person name="Muller R."/>
            <person name="Govorun V.M."/>
        </authorList>
    </citation>
    <scope>NUCLEOTIDE SEQUENCE [LARGE SCALE GENOMIC DNA]</scope>
    <source>
        <strain evidence="6 7">KOS6</strain>
    </source>
</reference>